<feature type="signal peptide" evidence="1">
    <location>
        <begin position="1"/>
        <end position="22"/>
    </location>
</feature>
<dbReference type="RefSeq" id="WP_349094533.1">
    <property type="nucleotide sequence ID" value="NZ_JBBMFL010000020.1"/>
</dbReference>
<dbReference type="InterPro" id="IPR038653">
    <property type="entry name" value="Put_CMD_sf"/>
</dbReference>
<dbReference type="EMBL" id="JBBMFL010000020">
    <property type="protein sequence ID" value="MEQ2546033.1"/>
    <property type="molecule type" value="Genomic_DNA"/>
</dbReference>
<organism evidence="3 4">
    <name type="scientific">Alistipes intestinihominis</name>
    <dbReference type="NCBI Taxonomy" id="3133172"/>
    <lineage>
        <taxon>Bacteria</taxon>
        <taxon>Pseudomonadati</taxon>
        <taxon>Bacteroidota</taxon>
        <taxon>Bacteroidia</taxon>
        <taxon>Bacteroidales</taxon>
        <taxon>Rikenellaceae</taxon>
        <taxon>Alistipes</taxon>
    </lineage>
</organism>
<accession>A0ABV1H119</accession>
<evidence type="ECO:0000259" key="2">
    <source>
        <dbReference type="Pfam" id="PF13201"/>
    </source>
</evidence>
<name>A0ABV1H119_9BACT</name>
<keyword evidence="4" id="KW-1185">Reference proteome</keyword>
<protein>
    <submittedName>
        <fullName evidence="3">PCMD domain-containing protein</fullName>
    </submittedName>
</protein>
<gene>
    <name evidence="3" type="ORF">WMO46_13880</name>
</gene>
<feature type="chain" id="PRO_5046514026" evidence="1">
    <location>
        <begin position="23"/>
        <end position="559"/>
    </location>
</feature>
<proteinExistence type="predicted"/>
<dbReference type="Gene3D" id="2.60.120.890">
    <property type="entry name" value="BT2081, beta-jelly-roll domain"/>
    <property type="match status" value="1"/>
</dbReference>
<dbReference type="Pfam" id="PF13201">
    <property type="entry name" value="PCMD"/>
    <property type="match status" value="1"/>
</dbReference>
<evidence type="ECO:0000256" key="1">
    <source>
        <dbReference type="SAM" id="SignalP"/>
    </source>
</evidence>
<reference evidence="3 4" key="1">
    <citation type="submission" date="2024-03" db="EMBL/GenBank/DDBJ databases">
        <title>Human intestinal bacterial collection.</title>
        <authorList>
            <person name="Pauvert C."/>
            <person name="Hitch T.C.A."/>
            <person name="Clavel T."/>
        </authorList>
    </citation>
    <scope>NUCLEOTIDE SEQUENCE [LARGE SCALE GENOMIC DNA]</scope>
    <source>
        <strain evidence="3 4">CLA-KB-H122</strain>
    </source>
</reference>
<evidence type="ECO:0000313" key="4">
    <source>
        <dbReference type="Proteomes" id="UP001460202"/>
    </source>
</evidence>
<comment type="caution">
    <text evidence="3">The sequence shown here is derived from an EMBL/GenBank/DDBJ whole genome shotgun (WGS) entry which is preliminary data.</text>
</comment>
<keyword evidence="1" id="KW-0732">Signal</keyword>
<feature type="domain" description="Putative carbohydrate metabolism" evidence="2">
    <location>
        <begin position="340"/>
        <end position="556"/>
    </location>
</feature>
<evidence type="ECO:0000313" key="3">
    <source>
        <dbReference type="EMBL" id="MEQ2546033.1"/>
    </source>
</evidence>
<dbReference type="InterPro" id="IPR025112">
    <property type="entry name" value="PCMD"/>
</dbReference>
<sequence>MTRYLKTAFAAAAALLAASCISNDIPYPVVELRIANVEGEGFSVSENNVTSRVVTLTLDEATDIRNVKIDAVTYDAVIHSIELNKAELLDQVRSSQELTGTFNLLSPIYTTLSLYQDYDWTIRAVQTIERRFSVTGQIGATEIDTENRIVRVYVPDDTDLGHIEIEELKLGPAEITTYSPSLEELSGSSFESVRFVDVTCHGVTERWMLYVETTNVKVALREADLWQNTGTVTALISADEYASGAALEYRIKGDTEWQPMQESGYDAGILTATIAPEWKTETNPNGLTVYKLVPKKGLFAGHTYEFRLLVGGSEQGAPLEYTAPAGNTIPNGDMEDASMSCWTQNNKTAEFWGSGNNTFTKGLCTQASFAGGTRAKLQATSAVGVLASGNLFTGLFQKDLITRGVVSFGQTYAWKARPRALKVQYFAEHIGPVDIDKKFGAPIGMGDQDRARIMVAIVDWNARREVGSGTEPPTGTWDPQEAASTEQGKIIAYGSLFIDESSTGDRMIDTELELHFYDREAKPSGLYQLVISCSTSAYGDFMTGCKSNVLYIDNFEWAY</sequence>
<dbReference type="PROSITE" id="PS51257">
    <property type="entry name" value="PROKAR_LIPOPROTEIN"/>
    <property type="match status" value="1"/>
</dbReference>
<dbReference type="Proteomes" id="UP001460202">
    <property type="component" value="Unassembled WGS sequence"/>
</dbReference>